<dbReference type="Pfam" id="PF04264">
    <property type="entry name" value="YceI"/>
    <property type="match status" value="1"/>
</dbReference>
<accession>A0A9X2RMS2</accession>
<dbReference type="Gene3D" id="2.40.128.110">
    <property type="entry name" value="Lipid/polyisoprenoid-binding, YceI-like"/>
    <property type="match status" value="1"/>
</dbReference>
<dbReference type="InterPro" id="IPR007372">
    <property type="entry name" value="Lipid/polyisoprenoid-bd_YceI"/>
</dbReference>
<dbReference type="InterPro" id="IPR008969">
    <property type="entry name" value="CarboxyPept-like_regulatory"/>
</dbReference>
<dbReference type="PANTHER" id="PTHR34406">
    <property type="entry name" value="PROTEIN YCEI"/>
    <property type="match status" value="1"/>
</dbReference>
<evidence type="ECO:0000313" key="3">
    <source>
        <dbReference type="EMBL" id="MCQ8769666.1"/>
    </source>
</evidence>
<dbReference type="AlphaFoldDB" id="A0A9X2RMS2"/>
<organism evidence="3 4">
    <name type="scientific">Streptomyces telluris</name>
    <dbReference type="NCBI Taxonomy" id="2720021"/>
    <lineage>
        <taxon>Bacteria</taxon>
        <taxon>Bacillati</taxon>
        <taxon>Actinomycetota</taxon>
        <taxon>Actinomycetes</taxon>
        <taxon>Kitasatosporales</taxon>
        <taxon>Streptomycetaceae</taxon>
        <taxon>Streptomyces</taxon>
    </lineage>
</organism>
<feature type="domain" description="Lipid/polyisoprenoid-binding YceI-like" evidence="2">
    <location>
        <begin position="118"/>
        <end position="286"/>
    </location>
</feature>
<comment type="caution">
    <text evidence="3">The sequence shown here is derived from an EMBL/GenBank/DDBJ whole genome shotgun (WGS) entry which is preliminary data.</text>
</comment>
<name>A0A9X2RMS2_9ACTN</name>
<dbReference type="Pfam" id="PF13620">
    <property type="entry name" value="CarboxypepD_reg"/>
    <property type="match status" value="1"/>
</dbReference>
<dbReference type="Proteomes" id="UP001142374">
    <property type="component" value="Unassembled WGS sequence"/>
</dbReference>
<gene>
    <name evidence="3" type="ORF">NQU55_07710</name>
</gene>
<comment type="similarity">
    <text evidence="1">Belongs to the UPF0312 family.</text>
</comment>
<keyword evidence="4" id="KW-1185">Reference proteome</keyword>
<dbReference type="EMBL" id="JANIID010000005">
    <property type="protein sequence ID" value="MCQ8769666.1"/>
    <property type="molecule type" value="Genomic_DNA"/>
</dbReference>
<evidence type="ECO:0000313" key="4">
    <source>
        <dbReference type="Proteomes" id="UP001142374"/>
    </source>
</evidence>
<dbReference type="SMART" id="SM00867">
    <property type="entry name" value="YceI"/>
    <property type="match status" value="1"/>
</dbReference>
<dbReference type="SUPFAM" id="SSF101874">
    <property type="entry name" value="YceI-like"/>
    <property type="match status" value="1"/>
</dbReference>
<evidence type="ECO:0000256" key="1">
    <source>
        <dbReference type="ARBA" id="ARBA00008812"/>
    </source>
</evidence>
<sequence length="294" mass="32373">MAFALLRRFTRPSRPEAAPIPLGAGALDCIVVEPMQSPLHRAEVSVRDAGGREVVRGQTDPHGRFATTVAPGEYSVSVTAEGFRPVLRTVTCTEETRTSLGTLAMELAPAPPMPAPGAWRIDPDHTAVRFIARHIGLAEVHGRFNRFEGTLWITEDLRHSRIDVVIDTASIDTGVAQRDEHLRSPEFLDVANYPYMQFTSEHFVHRGGSHWTVQGVLNLHGVSRNIALDTRYLGLGTGIMGETRTACSASTELHREDFTLDWRSMLRRGIAMIGATIRIELDIQAVPEQQPPAG</sequence>
<proteinExistence type="inferred from homology"/>
<dbReference type="SUPFAM" id="SSF49464">
    <property type="entry name" value="Carboxypeptidase regulatory domain-like"/>
    <property type="match status" value="1"/>
</dbReference>
<protein>
    <submittedName>
        <fullName evidence="3">YceI family protein</fullName>
    </submittedName>
</protein>
<dbReference type="InterPro" id="IPR036761">
    <property type="entry name" value="TTHA0802/YceI-like_sf"/>
</dbReference>
<reference evidence="3" key="1">
    <citation type="submission" date="2022-06" db="EMBL/GenBank/DDBJ databases">
        <title>WGS of actinobacteria.</title>
        <authorList>
            <person name="Thawai C."/>
        </authorList>
    </citation>
    <scope>NUCLEOTIDE SEQUENCE</scope>
    <source>
        <strain evidence="3">AA8</strain>
    </source>
</reference>
<dbReference type="RefSeq" id="WP_168092509.1">
    <property type="nucleotide sequence ID" value="NZ_JAATER010000077.1"/>
</dbReference>
<dbReference type="PANTHER" id="PTHR34406:SF1">
    <property type="entry name" value="PROTEIN YCEI"/>
    <property type="match status" value="1"/>
</dbReference>
<evidence type="ECO:0000259" key="2">
    <source>
        <dbReference type="SMART" id="SM00867"/>
    </source>
</evidence>
<dbReference type="Gene3D" id="2.60.40.1120">
    <property type="entry name" value="Carboxypeptidase-like, regulatory domain"/>
    <property type="match status" value="1"/>
</dbReference>